<evidence type="ECO:0000313" key="1">
    <source>
        <dbReference type="EMBL" id="KAI7987372.1"/>
    </source>
</evidence>
<proteinExistence type="predicted"/>
<keyword evidence="2" id="KW-1185">Reference proteome</keyword>
<protein>
    <submittedName>
        <fullName evidence="1">Uncharacterized protein</fullName>
    </submittedName>
</protein>
<name>A0ACC0FF74_9ERIC</name>
<sequence>MFSLEESGTIKDCQEPKARNAYIFNHEPVDPFHVIAKANWEESEFLAARASSTVQTGVSDWVRSNSVPRWIPPARGLLKVNCDTAFHPMSSKGAIAVLLRDDRGRLVDGLALEVVLSSASQGEALAIRLACLMVRSLGLSSVEVEGMPMRQHIGNLPCNWTSYPPPALLAVLSG</sequence>
<evidence type="ECO:0000313" key="2">
    <source>
        <dbReference type="Proteomes" id="UP001060215"/>
    </source>
</evidence>
<dbReference type="EMBL" id="CM045771">
    <property type="protein sequence ID" value="KAI7987372.1"/>
    <property type="molecule type" value="Genomic_DNA"/>
</dbReference>
<organism evidence="1 2">
    <name type="scientific">Camellia lanceoleosa</name>
    <dbReference type="NCBI Taxonomy" id="1840588"/>
    <lineage>
        <taxon>Eukaryota</taxon>
        <taxon>Viridiplantae</taxon>
        <taxon>Streptophyta</taxon>
        <taxon>Embryophyta</taxon>
        <taxon>Tracheophyta</taxon>
        <taxon>Spermatophyta</taxon>
        <taxon>Magnoliopsida</taxon>
        <taxon>eudicotyledons</taxon>
        <taxon>Gunneridae</taxon>
        <taxon>Pentapetalae</taxon>
        <taxon>asterids</taxon>
        <taxon>Ericales</taxon>
        <taxon>Theaceae</taxon>
        <taxon>Camellia</taxon>
    </lineage>
</organism>
<reference evidence="1 2" key="1">
    <citation type="journal article" date="2022" name="Plant J.">
        <title>Chromosome-level genome of Camellia lanceoleosa provides a valuable resource for understanding genome evolution and self-incompatibility.</title>
        <authorList>
            <person name="Gong W."/>
            <person name="Xiao S."/>
            <person name="Wang L."/>
            <person name="Liao Z."/>
            <person name="Chang Y."/>
            <person name="Mo W."/>
            <person name="Hu G."/>
            <person name="Li W."/>
            <person name="Zhao G."/>
            <person name="Zhu H."/>
            <person name="Hu X."/>
            <person name="Ji K."/>
            <person name="Xiang X."/>
            <person name="Song Q."/>
            <person name="Yuan D."/>
            <person name="Jin S."/>
            <person name="Zhang L."/>
        </authorList>
    </citation>
    <scope>NUCLEOTIDE SEQUENCE [LARGE SCALE GENOMIC DNA]</scope>
    <source>
        <strain evidence="1">SQ_2022a</strain>
    </source>
</reference>
<accession>A0ACC0FF74</accession>
<gene>
    <name evidence="1" type="ORF">LOK49_LG13G00962</name>
</gene>
<dbReference type="Proteomes" id="UP001060215">
    <property type="component" value="Chromosome 14"/>
</dbReference>
<comment type="caution">
    <text evidence="1">The sequence shown here is derived from an EMBL/GenBank/DDBJ whole genome shotgun (WGS) entry which is preliminary data.</text>
</comment>